<proteinExistence type="inferred from homology"/>
<keyword evidence="8" id="KW-1185">Reference proteome</keyword>
<dbReference type="EMBL" id="JBBWRZ010000001">
    <property type="protein sequence ID" value="KAK8247357.1"/>
    <property type="molecule type" value="Genomic_DNA"/>
</dbReference>
<evidence type="ECO:0000256" key="2">
    <source>
        <dbReference type="ARBA" id="ARBA00004173"/>
    </source>
</evidence>
<name>A0ABR1Z577_9PEZI</name>
<evidence type="ECO:0000256" key="4">
    <source>
        <dbReference type="ARBA" id="ARBA00013566"/>
    </source>
</evidence>
<dbReference type="PANTHER" id="PTHR13475">
    <property type="entry name" value="NEUGRIN"/>
    <property type="match status" value="1"/>
</dbReference>
<dbReference type="Proteomes" id="UP001492380">
    <property type="component" value="Unassembled WGS sequence"/>
</dbReference>
<organism evidence="7 8">
    <name type="scientific">Phyllosticta capitalensis</name>
    <dbReference type="NCBI Taxonomy" id="121624"/>
    <lineage>
        <taxon>Eukaryota</taxon>
        <taxon>Fungi</taxon>
        <taxon>Dikarya</taxon>
        <taxon>Ascomycota</taxon>
        <taxon>Pezizomycotina</taxon>
        <taxon>Dothideomycetes</taxon>
        <taxon>Dothideomycetes incertae sedis</taxon>
        <taxon>Botryosphaeriales</taxon>
        <taxon>Phyllostictaceae</taxon>
        <taxon>Phyllosticta</taxon>
    </lineage>
</organism>
<evidence type="ECO:0000313" key="8">
    <source>
        <dbReference type="Proteomes" id="UP001492380"/>
    </source>
</evidence>
<comment type="function">
    <text evidence="1">Required for respiratory activity and maintenance and expression of the mitochondrial genome.</text>
</comment>
<dbReference type="Pfam" id="PF06413">
    <property type="entry name" value="Neugrin"/>
    <property type="match status" value="1"/>
</dbReference>
<feature type="region of interest" description="Disordered" evidence="6">
    <location>
        <begin position="173"/>
        <end position="380"/>
    </location>
</feature>
<comment type="similarity">
    <text evidence="3">Belongs to the RRG9 family.</text>
</comment>
<feature type="compositionally biased region" description="Basic and acidic residues" evidence="6">
    <location>
        <begin position="338"/>
        <end position="370"/>
    </location>
</feature>
<evidence type="ECO:0000256" key="6">
    <source>
        <dbReference type="SAM" id="MobiDB-lite"/>
    </source>
</evidence>
<feature type="compositionally biased region" description="Basic and acidic residues" evidence="6">
    <location>
        <begin position="314"/>
        <end position="325"/>
    </location>
</feature>
<feature type="compositionally biased region" description="Basic and acidic residues" evidence="6">
    <location>
        <begin position="295"/>
        <end position="307"/>
    </location>
</feature>
<accession>A0ABR1Z577</accession>
<feature type="compositionally biased region" description="Basic and acidic residues" evidence="6">
    <location>
        <begin position="182"/>
        <end position="205"/>
    </location>
</feature>
<evidence type="ECO:0000313" key="7">
    <source>
        <dbReference type="EMBL" id="KAK8247357.1"/>
    </source>
</evidence>
<feature type="compositionally biased region" description="Basic and acidic residues" evidence="6">
    <location>
        <begin position="231"/>
        <end position="252"/>
    </location>
</feature>
<comment type="caution">
    <text evidence="7">The sequence shown here is derived from an EMBL/GenBank/DDBJ whole genome shotgun (WGS) entry which is preliminary data.</text>
</comment>
<feature type="compositionally biased region" description="Polar residues" evidence="6">
    <location>
        <begin position="56"/>
        <end position="69"/>
    </location>
</feature>
<evidence type="ECO:0000256" key="5">
    <source>
        <dbReference type="ARBA" id="ARBA00022946"/>
    </source>
</evidence>
<sequence>MAFAACARRNLALSIHSIPGSSTRARVPRYFAAPQSRLRTTPTHFSTLSALRLANDATSEANHASTTGDATKPKDEISEAAAPTTTADDIDEPSHEASSQTDPQADAEPSLGELQEDLGLEQERDVSLDERLFLLTGRRPGRMLKRIGQNKVTEEQKEKNDRREDLIAKLAMGQIEEGEAADELKKLEPRNSKNKAEKKTRKDQQPKTSKVSTKDRDWSDEVAWWGSANGDKPRLKKREDNKPALKKREGDKPAWSASAWPAWVSGKGEPARGREAYKEERDSRRESNNPAWGREPYKQKRDSRESNKSGWTSRGERLGRNDAEKPAWTTRRPLGRNNTDKPERNYQQKEGEWSGRRTAEAARGKGDKPARYPWNNDADKPEWKKYKESLEKKFEGASWRPAKRVSPDAVLGMRDLHKSDPNTYNIEVLSDQFKISKEAVRRILKSKFTPNQDEMKDKRDRWERRGEAVWKKLSDTGVRPPKKWREMGVSQGPAPWKKGKGNRRPKEEGYAWDEEPSRGSSFVGRIE</sequence>
<dbReference type="InterPro" id="IPR010487">
    <property type="entry name" value="NGRN/Rrg9"/>
</dbReference>
<reference evidence="7 8" key="1">
    <citation type="submission" date="2024-04" db="EMBL/GenBank/DDBJ databases">
        <title>Phyllosticta paracitricarpa is synonymous to the EU quarantine fungus P. citricarpa based on phylogenomic analyses.</title>
        <authorList>
            <consortium name="Lawrence Berkeley National Laboratory"/>
            <person name="Van Ingen-Buijs V.A."/>
            <person name="Van Westerhoven A.C."/>
            <person name="Haridas S."/>
            <person name="Skiadas P."/>
            <person name="Martin F."/>
            <person name="Groenewald J.Z."/>
            <person name="Crous P.W."/>
            <person name="Seidl M.F."/>
        </authorList>
    </citation>
    <scope>NUCLEOTIDE SEQUENCE [LARGE SCALE GENOMIC DNA]</scope>
    <source>
        <strain evidence="7 8">CBS 123374</strain>
    </source>
</reference>
<dbReference type="PANTHER" id="PTHR13475:SF3">
    <property type="entry name" value="NEUGRIN"/>
    <property type="match status" value="1"/>
</dbReference>
<protein>
    <recommendedName>
        <fullName evidence="4">Required for respiratory growth protein 9, mitochondrial</fullName>
    </recommendedName>
</protein>
<feature type="compositionally biased region" description="Low complexity" evidence="6">
    <location>
        <begin position="253"/>
        <end position="263"/>
    </location>
</feature>
<evidence type="ECO:0000256" key="1">
    <source>
        <dbReference type="ARBA" id="ARBA00003548"/>
    </source>
</evidence>
<feature type="compositionally biased region" description="Basic and acidic residues" evidence="6">
    <location>
        <begin position="269"/>
        <end position="287"/>
    </location>
</feature>
<feature type="region of interest" description="Disordered" evidence="6">
    <location>
        <begin position="473"/>
        <end position="527"/>
    </location>
</feature>
<gene>
    <name evidence="7" type="ORF">HDK90DRAFT_474165</name>
</gene>
<comment type="subcellular location">
    <subcellularLocation>
        <location evidence="2">Mitochondrion</location>
    </subcellularLocation>
</comment>
<keyword evidence="5" id="KW-0809">Transit peptide</keyword>
<evidence type="ECO:0000256" key="3">
    <source>
        <dbReference type="ARBA" id="ARBA00010895"/>
    </source>
</evidence>
<feature type="region of interest" description="Disordered" evidence="6">
    <location>
        <begin position="56"/>
        <end position="108"/>
    </location>
</feature>